<dbReference type="EMBL" id="KL363541">
    <property type="protein sequence ID" value="KFD45345.1"/>
    <property type="molecule type" value="Genomic_DNA"/>
</dbReference>
<dbReference type="Proteomes" id="UP000030764">
    <property type="component" value="Unassembled WGS sequence"/>
</dbReference>
<keyword evidence="2" id="KW-1185">Reference proteome</keyword>
<organism evidence="1 2">
    <name type="scientific">Trichuris suis</name>
    <name type="common">pig whipworm</name>
    <dbReference type="NCBI Taxonomy" id="68888"/>
    <lineage>
        <taxon>Eukaryota</taxon>
        <taxon>Metazoa</taxon>
        <taxon>Ecdysozoa</taxon>
        <taxon>Nematoda</taxon>
        <taxon>Enoplea</taxon>
        <taxon>Dorylaimia</taxon>
        <taxon>Trichinellida</taxon>
        <taxon>Trichuridae</taxon>
        <taxon>Trichuris</taxon>
    </lineage>
</organism>
<sequence length="115" mass="12483">MGSSSVYLIEEFLIISSLPHLFLDIGCGFSAFVLVVLLVSLSGLLILIWGVVFGQVSWFPFLGGPGSWFSYRTGGRFPDPASGSGIIPVIYPADGGTRRFFYLVVYLVTLLSNLL</sequence>
<reference evidence="1 2" key="1">
    <citation type="journal article" date="2014" name="Nat. Genet.">
        <title>Genome and transcriptome of the porcine whipworm Trichuris suis.</title>
        <authorList>
            <person name="Jex A.R."/>
            <person name="Nejsum P."/>
            <person name="Schwarz E.M."/>
            <person name="Hu L."/>
            <person name="Young N.D."/>
            <person name="Hall R.S."/>
            <person name="Korhonen P.K."/>
            <person name="Liao S."/>
            <person name="Thamsborg S."/>
            <person name="Xia J."/>
            <person name="Xu P."/>
            <person name="Wang S."/>
            <person name="Scheerlinck J.P."/>
            <person name="Hofmann A."/>
            <person name="Sternberg P.W."/>
            <person name="Wang J."/>
            <person name="Gasser R.B."/>
        </authorList>
    </citation>
    <scope>NUCLEOTIDE SEQUENCE [LARGE SCALE GENOMIC DNA]</scope>
    <source>
        <strain evidence="1">DCEP-RM93M</strain>
    </source>
</reference>
<proteinExistence type="predicted"/>
<name>A0A085LK49_9BILA</name>
<evidence type="ECO:0000313" key="2">
    <source>
        <dbReference type="Proteomes" id="UP000030764"/>
    </source>
</evidence>
<gene>
    <name evidence="1" type="ORF">M513_13779</name>
</gene>
<accession>A0A085LK49</accession>
<protein>
    <submittedName>
        <fullName evidence="1">Uncharacterized protein</fullName>
    </submittedName>
</protein>
<feature type="non-terminal residue" evidence="1">
    <location>
        <position position="115"/>
    </location>
</feature>
<dbReference type="AlphaFoldDB" id="A0A085LK49"/>
<evidence type="ECO:0000313" key="1">
    <source>
        <dbReference type="EMBL" id="KFD45345.1"/>
    </source>
</evidence>